<dbReference type="InterPro" id="IPR056648">
    <property type="entry name" value="DUF7746"/>
</dbReference>
<evidence type="ECO:0000313" key="6">
    <source>
        <dbReference type="Proteomes" id="UP000824120"/>
    </source>
</evidence>
<dbReference type="SMART" id="SM00343">
    <property type="entry name" value="ZnF_C2HC"/>
    <property type="match status" value="1"/>
</dbReference>
<dbReference type="Pfam" id="PF00098">
    <property type="entry name" value="zf-CCHC"/>
    <property type="match status" value="1"/>
</dbReference>
<keyword evidence="1" id="KW-0862">Zinc</keyword>
<dbReference type="GO" id="GO:0003676">
    <property type="term" value="F:nucleic acid binding"/>
    <property type="evidence" value="ECO:0007669"/>
    <property type="project" value="InterPro"/>
</dbReference>
<evidence type="ECO:0000256" key="2">
    <source>
        <dbReference type="SAM" id="Coils"/>
    </source>
</evidence>
<feature type="non-terminal residue" evidence="5">
    <location>
        <position position="1845"/>
    </location>
</feature>
<keyword evidence="6" id="KW-1185">Reference proteome</keyword>
<gene>
    <name evidence="5" type="ORF">H5410_050309</name>
</gene>
<feature type="coiled-coil region" evidence="2">
    <location>
        <begin position="986"/>
        <end position="1013"/>
    </location>
</feature>
<reference evidence="5 6" key="1">
    <citation type="submission" date="2020-09" db="EMBL/GenBank/DDBJ databases">
        <title>De no assembly of potato wild relative species, Solanum commersonii.</title>
        <authorList>
            <person name="Cho K."/>
        </authorList>
    </citation>
    <scope>NUCLEOTIDE SEQUENCE [LARGE SCALE GENOMIC DNA]</scope>
    <source>
        <strain evidence="5">LZ3.2</strain>
        <tissue evidence="5">Leaf</tissue>
    </source>
</reference>
<dbReference type="InterPro" id="IPR001878">
    <property type="entry name" value="Znf_CCHC"/>
</dbReference>
<protein>
    <recommendedName>
        <fullName evidence="4">CCHC-type domain-containing protein</fullName>
    </recommendedName>
</protein>
<feature type="domain" description="CCHC-type" evidence="4">
    <location>
        <begin position="232"/>
        <end position="246"/>
    </location>
</feature>
<feature type="region of interest" description="Disordered" evidence="3">
    <location>
        <begin position="1770"/>
        <end position="1819"/>
    </location>
</feature>
<feature type="region of interest" description="Disordered" evidence="3">
    <location>
        <begin position="177"/>
        <end position="199"/>
    </location>
</feature>
<sequence>VKHSTTRPVYERSPKKSVGLPVGLPMWRADPDSRDFHTLLPGRNYAIKGFTGQLKGWWDNYLKSALQRDRSYGQWSDNSETIRTLLQNLRCKSLTSFRYYKDVFLCRVMRSLRGDDHSINYDNYSYGKLISVCVQEGLALCNEIKLNQQIKRYRLTERKQLGEFCEQFAFDIPKQKSKDVDSSSHKKKKSSKKDYEKWKQKKIEKKLRRAEEGKGDSSKRKKKYRFNKSDTCHKCGRYGHYAKDCRVKEKIKNLDIDDNLKDSLYKIMLNSDSESGSYSSREYSSTSEDLKALQQEEYLTSDDKCSPCQQGMACEKDDGDDLYKIYEQFKEMSLNVIDNDKVIELLQTIKDLEIRAQIIDKISDSKEKEHTEKDYIPKDIPTKEGSYTMAEVKNLLLERRKMTSSPTTISDLKEEIDNLKEDIIRLKEKNVVIEVRLDAIQTLQSLNDKASESSSSMEGENDSLDFIKNIYLKNDKTDFLYIPFINDIFPLTHWDNNKIVGTWNDKPFILEFVTKPFTRMINDLTAKLLVSKNNQVNFRKQEINSIEVDHILQNPKLQEKIAILKNQGGRGNSGRGGHILAQQGNRTLTSFNVSQTTASSSSGTSAGVDINHPMYKEFMNFMKSKKETSSSTTYSSVLIDDENIEVFDMNSKKEVILLLEENDLRWRNEPWQIMTRYLDTVAYTATAYKYRMHYEIILSSMGCEFQHFYPANTKKVYNFSKLVVKRITSPEEWGMSTLKELDYIHPEQKVPVKYNYWDYIDGFNRVLLYENANRKHSWFIKLCANIFDRHIPNWFCKWWTLYGPTIKILPESYKKLYLEWIDISPKLTRLQEDNIFFEGISVMYFFIEFSIPWIMRWSIEVNTTSEGFPCLQRVFYTKLWSKLLQKNPEGKLHGQEILDLINVTISRYYDTNTTESQVKDNNTDPFKKIVRQLQMKKGIISKSEAIALYMEEVKRDLMKNLDFDIKDDTSMASASNTNDTCLAGEGQDLDDEEEDLETILKRYQQQMEESSTSMTDEGKNKIYIVNKSLEFGLKILHQDYYRKWRCVYYDNRLISKTRSSIVQPGQFMKGRRRNPLDYPCGGRTRADPNSRDFHTLLPGRNYAIKVFLMNIIKRRSTVKNSRKEEYDIPQHLDLLNKWTIPKISPRIIYQMGTFEKLGLKHVIYAYWLQVAFKPLTLRGLAESFIAALRDGRNHNWKKSLIGTIQTSLAYGPVYFNAYPNLQISLQDENSLSSLMLNVKLHGYDYMPGTEVVCICYRIYYKLLHTLNPMCKIIDFKNETILIETNFDKSKVVTRRPIKWEEIDFPQEWVIENATQPQNNVNTKISEIEQLNDGTIKIRFHEPSNMLNDNRSMSSRISRSNSSYISPVDYIVQVPSRASTSQIRETYRCDNIKIDRDNIVKPIRRASSDLDITEFEMNFPDGITENDTALVTVQHVNAIIKQNNYANIYMSILGEHIMSLHEKVDRLLTLLPTKVKGKEKVTHSSLQPPPDIEDFKIKDYSDLESFLEKKFKGGGVQPLDTENFIEGEPSNKKEFYDNFNKISEKYARKPVQRMFYYPRPTPQDVLLEEHEHIITNSYNGKEIYEWNIDGYTDRQIFTTVHRILMYSTICKTNKNSDKTIADMITAGFTGQLKGWWDNYLNQTQRDTVLMANAVYTLILNIIEHFSGRWSDNSETIRTLLQNLSTHWKSKFIDGLPTLFAERVRRSLRGDDHSINYDNYSYGKLISVCVQEGLALCNEIKLNQQIKRHRLTERKQLGEFCEQFAFDIPKQKSKDVDSSSHKKKKSSKKDYEKWKQKKIEKKLRRAEEGKGDSSKRKKKYRFNKSIPAIQMWKVWPLCQGLQSQGEN</sequence>
<evidence type="ECO:0000313" key="5">
    <source>
        <dbReference type="EMBL" id="KAG5579682.1"/>
    </source>
</evidence>
<dbReference type="OrthoDB" id="1743486at2759"/>
<dbReference type="SUPFAM" id="SSF57756">
    <property type="entry name" value="Retrovirus zinc finger-like domains"/>
    <property type="match status" value="1"/>
</dbReference>
<organism evidence="5 6">
    <name type="scientific">Solanum commersonii</name>
    <name type="common">Commerson's wild potato</name>
    <name type="synonym">Commerson's nightshade</name>
    <dbReference type="NCBI Taxonomy" id="4109"/>
    <lineage>
        <taxon>Eukaryota</taxon>
        <taxon>Viridiplantae</taxon>
        <taxon>Streptophyta</taxon>
        <taxon>Embryophyta</taxon>
        <taxon>Tracheophyta</taxon>
        <taxon>Spermatophyta</taxon>
        <taxon>Magnoliopsida</taxon>
        <taxon>eudicotyledons</taxon>
        <taxon>Gunneridae</taxon>
        <taxon>Pentapetalae</taxon>
        <taxon>asterids</taxon>
        <taxon>lamiids</taxon>
        <taxon>Solanales</taxon>
        <taxon>Solanaceae</taxon>
        <taxon>Solanoideae</taxon>
        <taxon>Solaneae</taxon>
        <taxon>Solanum</taxon>
    </lineage>
</organism>
<dbReference type="Proteomes" id="UP000824120">
    <property type="component" value="Chromosome 10"/>
</dbReference>
<dbReference type="InterPro" id="IPR028919">
    <property type="entry name" value="Viral_movement"/>
</dbReference>
<name>A0A9J5WV56_SOLCO</name>
<dbReference type="Pfam" id="PF01107">
    <property type="entry name" value="MP"/>
    <property type="match status" value="1"/>
</dbReference>
<dbReference type="PANTHER" id="PTHR33054">
    <property type="entry name" value="CCHC-TYPE DOMAIN-CONTAINING PROTEIN"/>
    <property type="match status" value="1"/>
</dbReference>
<dbReference type="PANTHER" id="PTHR33054:SF13">
    <property type="entry name" value="CCHC-TYPE DOMAIN-CONTAINING PROTEIN"/>
    <property type="match status" value="1"/>
</dbReference>
<feature type="coiled-coil region" evidence="2">
    <location>
        <begin position="409"/>
        <end position="436"/>
    </location>
</feature>
<feature type="compositionally biased region" description="Basic and acidic residues" evidence="3">
    <location>
        <begin position="1803"/>
        <end position="1812"/>
    </location>
</feature>
<dbReference type="PROSITE" id="PS50158">
    <property type="entry name" value="ZF_CCHC"/>
    <property type="match status" value="1"/>
</dbReference>
<keyword evidence="2" id="KW-0175">Coiled coil</keyword>
<comment type="caution">
    <text evidence="5">The sequence shown here is derived from an EMBL/GenBank/DDBJ whole genome shotgun (WGS) entry which is preliminary data.</text>
</comment>
<keyword evidence="1" id="KW-0479">Metal-binding</keyword>
<dbReference type="GO" id="GO:0008270">
    <property type="term" value="F:zinc ion binding"/>
    <property type="evidence" value="ECO:0007669"/>
    <property type="project" value="UniProtKB-KW"/>
</dbReference>
<keyword evidence="1" id="KW-0863">Zinc-finger</keyword>
<evidence type="ECO:0000256" key="1">
    <source>
        <dbReference type="PROSITE-ProRule" id="PRU00047"/>
    </source>
</evidence>
<dbReference type="InterPro" id="IPR036875">
    <property type="entry name" value="Znf_CCHC_sf"/>
</dbReference>
<evidence type="ECO:0000259" key="4">
    <source>
        <dbReference type="PROSITE" id="PS50158"/>
    </source>
</evidence>
<evidence type="ECO:0000256" key="3">
    <source>
        <dbReference type="SAM" id="MobiDB-lite"/>
    </source>
</evidence>
<proteinExistence type="predicted"/>
<accession>A0A9J5WV56</accession>
<feature type="compositionally biased region" description="Basic residues" evidence="3">
    <location>
        <begin position="1793"/>
        <end position="1802"/>
    </location>
</feature>
<dbReference type="Pfam" id="PF24925">
    <property type="entry name" value="DUF7746"/>
    <property type="match status" value="1"/>
</dbReference>
<dbReference type="EMBL" id="JACXVP010000010">
    <property type="protein sequence ID" value="KAG5579682.1"/>
    <property type="molecule type" value="Genomic_DNA"/>
</dbReference>